<dbReference type="EMBL" id="JAUHHV010000001">
    <property type="protein sequence ID" value="KAK1438617.1"/>
    <property type="molecule type" value="Genomic_DNA"/>
</dbReference>
<protein>
    <submittedName>
        <fullName evidence="2">Uncharacterized protein</fullName>
    </submittedName>
</protein>
<keyword evidence="1" id="KW-1133">Transmembrane helix</keyword>
<keyword evidence="1" id="KW-0472">Membrane</keyword>
<keyword evidence="3" id="KW-1185">Reference proteome</keyword>
<feature type="transmembrane region" description="Helical" evidence="1">
    <location>
        <begin position="38"/>
        <end position="55"/>
    </location>
</feature>
<keyword evidence="1" id="KW-0812">Transmembrane</keyword>
<organism evidence="2 3">
    <name type="scientific">Tagetes erecta</name>
    <name type="common">African marigold</name>
    <dbReference type="NCBI Taxonomy" id="13708"/>
    <lineage>
        <taxon>Eukaryota</taxon>
        <taxon>Viridiplantae</taxon>
        <taxon>Streptophyta</taxon>
        <taxon>Embryophyta</taxon>
        <taxon>Tracheophyta</taxon>
        <taxon>Spermatophyta</taxon>
        <taxon>Magnoliopsida</taxon>
        <taxon>eudicotyledons</taxon>
        <taxon>Gunneridae</taxon>
        <taxon>Pentapetalae</taxon>
        <taxon>asterids</taxon>
        <taxon>campanulids</taxon>
        <taxon>Asterales</taxon>
        <taxon>Asteraceae</taxon>
        <taxon>Asteroideae</taxon>
        <taxon>Heliantheae alliance</taxon>
        <taxon>Tageteae</taxon>
        <taxon>Tagetes</taxon>
    </lineage>
</organism>
<comment type="caution">
    <text evidence="2">The sequence shown here is derived from an EMBL/GenBank/DDBJ whole genome shotgun (WGS) entry which is preliminary data.</text>
</comment>
<sequence>MKIIGYTSGLPPLSLVRSYIFIFLLPACLYISLIFQHLSLSLSLFFFFFFFFFYLHRSIDHFPPTHISLLPSTYVHPPPLTSGDIV</sequence>
<evidence type="ECO:0000313" key="2">
    <source>
        <dbReference type="EMBL" id="KAK1438617.1"/>
    </source>
</evidence>
<proteinExistence type="predicted"/>
<evidence type="ECO:0000256" key="1">
    <source>
        <dbReference type="SAM" id="Phobius"/>
    </source>
</evidence>
<dbReference type="Proteomes" id="UP001229421">
    <property type="component" value="Unassembled WGS sequence"/>
</dbReference>
<name>A0AAD8PAQ3_TARER</name>
<dbReference type="AlphaFoldDB" id="A0AAD8PAQ3"/>
<feature type="transmembrane region" description="Helical" evidence="1">
    <location>
        <begin position="12"/>
        <end position="32"/>
    </location>
</feature>
<reference evidence="2" key="1">
    <citation type="journal article" date="2023" name="bioRxiv">
        <title>Improved chromosome-level genome assembly for marigold (Tagetes erecta).</title>
        <authorList>
            <person name="Jiang F."/>
            <person name="Yuan L."/>
            <person name="Wang S."/>
            <person name="Wang H."/>
            <person name="Xu D."/>
            <person name="Wang A."/>
            <person name="Fan W."/>
        </authorList>
    </citation>
    <scope>NUCLEOTIDE SEQUENCE</scope>
    <source>
        <strain evidence="2">WSJ</strain>
        <tissue evidence="2">Leaf</tissue>
    </source>
</reference>
<accession>A0AAD8PAQ3</accession>
<gene>
    <name evidence="2" type="ORF">QVD17_04426</name>
</gene>
<evidence type="ECO:0000313" key="3">
    <source>
        <dbReference type="Proteomes" id="UP001229421"/>
    </source>
</evidence>